<dbReference type="OrthoDB" id="7008537at2"/>
<dbReference type="Gene3D" id="1.20.120.740">
    <property type="entry name" value="YgfB uncharacterised protein family UPF0149, PF03695"/>
    <property type="match status" value="1"/>
</dbReference>
<dbReference type="NCBIfam" id="TIGR02292">
    <property type="entry name" value="ygfB_yecA"/>
    <property type="match status" value="1"/>
</dbReference>
<dbReference type="Proteomes" id="UP000295830">
    <property type="component" value="Unassembled WGS sequence"/>
</dbReference>
<sequence length="179" mass="20062">MLTEDEVEALESILFDPEYGDHALDVFGLHGAVTAAVVSPEALDMHRVFAVATGQAPEAVSSIPEIFSRLVTRMAQELRQLLEQGHSAELPEPDDEESEEEAVENWCAGFTDIFLLEEDQWLASDEEQIGQLVTPILTLSNLFDDEAFQQARQDPKRYADYSEAIPDILTDLYLHFHSP</sequence>
<evidence type="ECO:0000313" key="1">
    <source>
        <dbReference type="EMBL" id="TDT39356.1"/>
    </source>
</evidence>
<keyword evidence="2" id="KW-1185">Reference proteome</keyword>
<comment type="caution">
    <text evidence="1">The sequence shown here is derived from an EMBL/GenBank/DDBJ whole genome shotgun (WGS) entry which is preliminary data.</text>
</comment>
<evidence type="ECO:0008006" key="3">
    <source>
        <dbReference type="Google" id="ProtNLM"/>
    </source>
</evidence>
<protein>
    <recommendedName>
        <fullName evidence="3">YecA family protein</fullName>
    </recommendedName>
</protein>
<dbReference type="Pfam" id="PF03695">
    <property type="entry name" value="UPF0149"/>
    <property type="match status" value="1"/>
</dbReference>
<proteinExistence type="predicted"/>
<reference evidence="1 2" key="1">
    <citation type="submission" date="2019-03" db="EMBL/GenBank/DDBJ databases">
        <title>Genomic Encyclopedia of Type Strains, Phase IV (KMG-IV): sequencing the most valuable type-strain genomes for metagenomic binning, comparative biology and taxonomic classification.</title>
        <authorList>
            <person name="Goeker M."/>
        </authorList>
    </citation>
    <scope>NUCLEOTIDE SEQUENCE [LARGE SCALE GENOMIC DNA]</scope>
    <source>
        <strain evidence="1 2">DSM 15505</strain>
    </source>
</reference>
<dbReference type="EMBL" id="SOAX01000005">
    <property type="protein sequence ID" value="TDT39356.1"/>
    <property type="molecule type" value="Genomic_DNA"/>
</dbReference>
<dbReference type="InterPro" id="IPR036255">
    <property type="entry name" value="YgfB-like_sf"/>
</dbReference>
<organism evidence="1 2">
    <name type="scientific">Halospina denitrificans</name>
    <dbReference type="NCBI Taxonomy" id="332522"/>
    <lineage>
        <taxon>Bacteria</taxon>
        <taxon>Pseudomonadati</taxon>
        <taxon>Pseudomonadota</taxon>
        <taxon>Gammaproteobacteria</taxon>
        <taxon>Halospina</taxon>
    </lineage>
</organism>
<accession>A0A4R7JP33</accession>
<evidence type="ECO:0000313" key="2">
    <source>
        <dbReference type="Proteomes" id="UP000295830"/>
    </source>
</evidence>
<name>A0A4R7JP33_9GAMM</name>
<dbReference type="SUPFAM" id="SSF101327">
    <property type="entry name" value="YgfB-like"/>
    <property type="match status" value="1"/>
</dbReference>
<dbReference type="InterPro" id="IPR011978">
    <property type="entry name" value="YgfB-like"/>
</dbReference>
<dbReference type="RefSeq" id="WP_133736530.1">
    <property type="nucleotide sequence ID" value="NZ_SOAX01000005.1"/>
</dbReference>
<dbReference type="AlphaFoldDB" id="A0A4R7JP33"/>
<gene>
    <name evidence="1" type="ORF">DES49_2276</name>
</gene>